<dbReference type="RefSeq" id="WP_390267736.1">
    <property type="nucleotide sequence ID" value="NZ_JBHRSA010000004.1"/>
</dbReference>
<protein>
    <submittedName>
        <fullName evidence="1">YqgQ family protein</fullName>
    </submittedName>
</protein>
<organism evidence="1 2">
    <name type="scientific">Virgibacillus xinjiangensis</name>
    <dbReference type="NCBI Taxonomy" id="393090"/>
    <lineage>
        <taxon>Bacteria</taxon>
        <taxon>Bacillati</taxon>
        <taxon>Bacillota</taxon>
        <taxon>Bacilli</taxon>
        <taxon>Bacillales</taxon>
        <taxon>Bacillaceae</taxon>
        <taxon>Virgibacillus</taxon>
    </lineage>
</organism>
<reference evidence="2" key="1">
    <citation type="journal article" date="2019" name="Int. J. Syst. Evol. Microbiol.">
        <title>The Global Catalogue of Microorganisms (GCM) 10K type strain sequencing project: providing services to taxonomists for standard genome sequencing and annotation.</title>
        <authorList>
            <consortium name="The Broad Institute Genomics Platform"/>
            <consortium name="The Broad Institute Genome Sequencing Center for Infectious Disease"/>
            <person name="Wu L."/>
            <person name="Ma J."/>
        </authorList>
    </citation>
    <scope>NUCLEOTIDE SEQUENCE [LARGE SCALE GENOMIC DNA]</scope>
    <source>
        <strain evidence="2">KCTC 13128</strain>
    </source>
</reference>
<sequence length="73" mass="8686">METILEVQKLLRKYGAFIYTGNRLGDLQLMEMELDELHHWLFISNMEYLQAKLIIKREITSIKETNQRGVSDE</sequence>
<evidence type="ECO:0000313" key="2">
    <source>
        <dbReference type="Proteomes" id="UP001595279"/>
    </source>
</evidence>
<dbReference type="Gene3D" id="1.10.287.760">
    <property type="entry name" value="YqgQ-like"/>
    <property type="match status" value="1"/>
</dbReference>
<dbReference type="InterPro" id="IPR023164">
    <property type="entry name" value="YqgQ-like_sf"/>
</dbReference>
<name>A0ABV7CRL7_9BACI</name>
<proteinExistence type="predicted"/>
<accession>A0ABV7CRL7</accession>
<comment type="caution">
    <text evidence="1">The sequence shown here is derived from an EMBL/GenBank/DDBJ whole genome shotgun (WGS) entry which is preliminary data.</text>
</comment>
<keyword evidence="2" id="KW-1185">Reference proteome</keyword>
<dbReference type="Proteomes" id="UP001595279">
    <property type="component" value="Unassembled WGS sequence"/>
</dbReference>
<gene>
    <name evidence="1" type="ORF">ACFOGI_02190</name>
</gene>
<dbReference type="Pfam" id="PF06014">
    <property type="entry name" value="YqgQ-like"/>
    <property type="match status" value="1"/>
</dbReference>
<evidence type="ECO:0000313" key="1">
    <source>
        <dbReference type="EMBL" id="MFC3039064.1"/>
    </source>
</evidence>
<dbReference type="SUPFAM" id="SSF158379">
    <property type="entry name" value="YqgQ-like"/>
    <property type="match status" value="1"/>
</dbReference>
<dbReference type="InterPro" id="IPR009256">
    <property type="entry name" value="YqgQ-like"/>
</dbReference>
<dbReference type="EMBL" id="JBHRSA010000004">
    <property type="protein sequence ID" value="MFC3039064.1"/>
    <property type="molecule type" value="Genomic_DNA"/>
</dbReference>